<dbReference type="InterPro" id="IPR007233">
    <property type="entry name" value="TRAPPC"/>
</dbReference>
<dbReference type="Proteomes" id="UP000095038">
    <property type="component" value="Unassembled WGS sequence"/>
</dbReference>
<dbReference type="GeneID" id="30963812"/>
<dbReference type="GO" id="GO:1990072">
    <property type="term" value="C:TRAPPIII protein complex"/>
    <property type="evidence" value="ECO:0007669"/>
    <property type="project" value="EnsemblFungi"/>
</dbReference>
<dbReference type="GO" id="GO:0006888">
    <property type="term" value="P:endoplasmic reticulum to Golgi vesicle-mediated transport"/>
    <property type="evidence" value="ECO:0007669"/>
    <property type="project" value="UniProtKB-UniRule"/>
</dbReference>
<evidence type="ECO:0000313" key="7">
    <source>
        <dbReference type="EMBL" id="ODV63594.1"/>
    </source>
</evidence>
<dbReference type="FunCoup" id="A0A1D2VPT3">
    <property type="interactions" value="505"/>
</dbReference>
<comment type="similarity">
    <text evidence="5">Belongs to the TRAPP small subunits family. BET5 subfamily.</text>
</comment>
<protein>
    <recommendedName>
        <fullName evidence="6">Trafficking protein particle complex subunit</fullName>
    </recommendedName>
</protein>
<dbReference type="GO" id="GO:0005085">
    <property type="term" value="F:guanyl-nucleotide exchange factor activity"/>
    <property type="evidence" value="ECO:0007669"/>
    <property type="project" value="EnsemblFungi"/>
</dbReference>
<evidence type="ECO:0000256" key="5">
    <source>
        <dbReference type="ARBA" id="ARBA00038167"/>
    </source>
</evidence>
<dbReference type="GO" id="GO:0005783">
    <property type="term" value="C:endoplasmic reticulum"/>
    <property type="evidence" value="ECO:0007669"/>
    <property type="project" value="UniProtKB-SubCell"/>
</dbReference>
<dbReference type="InterPro" id="IPR011012">
    <property type="entry name" value="Longin-like_dom_sf"/>
</dbReference>
<keyword evidence="2 6" id="KW-0256">Endoplasmic reticulum</keyword>
<dbReference type="InParanoid" id="A0A1D2VPT3"/>
<dbReference type="AlphaFoldDB" id="A0A1D2VPT3"/>
<reference evidence="8" key="1">
    <citation type="submission" date="2016-05" db="EMBL/GenBank/DDBJ databases">
        <title>Comparative genomics of biotechnologically important yeasts.</title>
        <authorList>
            <consortium name="DOE Joint Genome Institute"/>
            <person name="Riley R."/>
            <person name="Haridas S."/>
            <person name="Wolfe K.H."/>
            <person name="Lopes M.R."/>
            <person name="Hittinger C.T."/>
            <person name="Goker M."/>
            <person name="Salamov A."/>
            <person name="Wisecaver J."/>
            <person name="Long T.M."/>
            <person name="Aerts A.L."/>
            <person name="Barry K."/>
            <person name="Choi C."/>
            <person name="Clum A."/>
            <person name="Coughlan A.Y."/>
            <person name="Deshpande S."/>
            <person name="Douglass A.P."/>
            <person name="Hanson S.J."/>
            <person name="Klenk H.-P."/>
            <person name="Labutti K."/>
            <person name="Lapidus A."/>
            <person name="Lindquist E."/>
            <person name="Lipzen A."/>
            <person name="Meier-Kolthoff J.P."/>
            <person name="Ohm R.A."/>
            <person name="Otillar R.P."/>
            <person name="Pangilinan J."/>
            <person name="Peng Y."/>
            <person name="Rokas A."/>
            <person name="Rosa C.A."/>
            <person name="Scheuner C."/>
            <person name="Sibirny A.A."/>
            <person name="Slot J.C."/>
            <person name="Stielow J.B."/>
            <person name="Sun H."/>
            <person name="Kurtzman C.P."/>
            <person name="Blackwell M."/>
            <person name="Grigoriev I.V."/>
            <person name="Jeffries T.W."/>
        </authorList>
    </citation>
    <scope>NUCLEOTIDE SEQUENCE [LARGE SCALE GENOMIC DNA]</scope>
    <source>
        <strain evidence="8">DSM 1968</strain>
    </source>
</reference>
<evidence type="ECO:0000256" key="4">
    <source>
        <dbReference type="ARBA" id="ARBA00023034"/>
    </source>
</evidence>
<dbReference type="OrthoDB" id="3364529at2759"/>
<sequence>MIYSLWIFDRHCIIQQDPKAARPLVGGGTVNLNNDIDSAKLLFGALFSLRNIASKLTSNVNIIDNTSSDLDFQKQNYLRSFATQNYRAHYFETLSGLKFVLLTDPSIQDMQKHLHEIYTNFYVEYVAKNALSPVDFKPGELIGSEKFINSVDSYILSLSVT</sequence>
<keyword evidence="3 6" id="KW-0931">ER-Golgi transport</keyword>
<dbReference type="PANTHER" id="PTHR23249">
    <property type="entry name" value="TRAFFICKING PROTEIN PARTICLE COMPLEX SUBUNIT"/>
    <property type="match status" value="1"/>
</dbReference>
<dbReference type="GO" id="GO:1990071">
    <property type="term" value="C:TRAPPII protein complex"/>
    <property type="evidence" value="ECO:0007669"/>
    <property type="project" value="EnsemblFungi"/>
</dbReference>
<evidence type="ECO:0000256" key="3">
    <source>
        <dbReference type="ARBA" id="ARBA00022892"/>
    </source>
</evidence>
<comment type="subunit">
    <text evidence="6">Part of the multisubunit transport protein particle (TRAPP) complex.</text>
</comment>
<dbReference type="SUPFAM" id="SSF64356">
    <property type="entry name" value="SNARE-like"/>
    <property type="match status" value="1"/>
</dbReference>
<gene>
    <name evidence="7" type="ORF">ASCRUDRAFT_30305</name>
</gene>
<organism evidence="7 8">
    <name type="scientific">Ascoidea rubescens DSM 1968</name>
    <dbReference type="NCBI Taxonomy" id="1344418"/>
    <lineage>
        <taxon>Eukaryota</taxon>
        <taxon>Fungi</taxon>
        <taxon>Dikarya</taxon>
        <taxon>Ascomycota</taxon>
        <taxon>Saccharomycotina</taxon>
        <taxon>Saccharomycetes</taxon>
        <taxon>Ascoideaceae</taxon>
        <taxon>Ascoidea</taxon>
    </lineage>
</organism>
<dbReference type="Gene3D" id="3.30.450.70">
    <property type="match status" value="1"/>
</dbReference>
<dbReference type="SMART" id="SM01399">
    <property type="entry name" value="Sybindin"/>
    <property type="match status" value="1"/>
</dbReference>
<dbReference type="Pfam" id="PF04099">
    <property type="entry name" value="Sybindin"/>
    <property type="match status" value="1"/>
</dbReference>
<accession>A0A1D2VPT3</accession>
<evidence type="ECO:0000256" key="1">
    <source>
        <dbReference type="ARBA" id="ARBA00022448"/>
    </source>
</evidence>
<dbReference type="STRING" id="1344418.A0A1D2VPT3"/>
<dbReference type="PANTHER" id="PTHR23249:SF16">
    <property type="entry name" value="TRAFFICKING PROTEIN PARTICLE COMPLEX SUBUNIT 1"/>
    <property type="match status" value="1"/>
</dbReference>
<proteinExistence type="inferred from homology"/>
<dbReference type="RefSeq" id="XP_020049901.1">
    <property type="nucleotide sequence ID" value="XM_020190176.1"/>
</dbReference>
<comment type="subcellular location">
    <subcellularLocation>
        <location evidence="6">Endoplasmic reticulum</location>
    </subcellularLocation>
    <subcellularLocation>
        <location evidence="6">Golgi apparatus</location>
        <location evidence="6">cis-Golgi network</location>
    </subcellularLocation>
</comment>
<evidence type="ECO:0000313" key="8">
    <source>
        <dbReference type="Proteomes" id="UP000095038"/>
    </source>
</evidence>
<name>A0A1D2VPT3_9ASCO</name>
<dbReference type="EMBL" id="KV454475">
    <property type="protein sequence ID" value="ODV63594.1"/>
    <property type="molecule type" value="Genomic_DNA"/>
</dbReference>
<evidence type="ECO:0000256" key="2">
    <source>
        <dbReference type="ARBA" id="ARBA00022824"/>
    </source>
</evidence>
<dbReference type="GO" id="GO:1990070">
    <property type="term" value="C:TRAPPI protein complex"/>
    <property type="evidence" value="ECO:0007669"/>
    <property type="project" value="EnsemblFungi"/>
</dbReference>
<keyword evidence="8" id="KW-1185">Reference proteome</keyword>
<keyword evidence="1 6" id="KW-0813">Transport</keyword>
<keyword evidence="4 6" id="KW-0333">Golgi apparatus</keyword>
<evidence type="ECO:0000256" key="6">
    <source>
        <dbReference type="RuleBase" id="RU366065"/>
    </source>
</evidence>